<dbReference type="EMBL" id="JARZFX010000001">
    <property type="protein sequence ID" value="MEC5422604.1"/>
    <property type="molecule type" value="Genomic_DNA"/>
</dbReference>
<dbReference type="InterPro" id="IPR050955">
    <property type="entry name" value="Plant_Biomass_Hydrol_Est"/>
</dbReference>
<feature type="region of interest" description="Disordered" evidence="3">
    <location>
        <begin position="325"/>
        <end position="357"/>
    </location>
</feature>
<feature type="domain" description="GH29D-like beta-sandwich" evidence="4">
    <location>
        <begin position="355"/>
        <end position="420"/>
    </location>
</feature>
<gene>
    <name evidence="5" type="ORF">QGM71_03740</name>
</gene>
<dbReference type="PANTHER" id="PTHR43037:SF1">
    <property type="entry name" value="BLL1128 PROTEIN"/>
    <property type="match status" value="1"/>
</dbReference>
<comment type="caution">
    <text evidence="5">The sequence shown here is derived from an EMBL/GenBank/DDBJ whole genome shotgun (WGS) entry which is preliminary data.</text>
</comment>
<keyword evidence="2" id="KW-0378">Hydrolase</keyword>
<dbReference type="PANTHER" id="PTHR43037">
    <property type="entry name" value="UNNAMED PRODUCT-RELATED"/>
    <property type="match status" value="1"/>
</dbReference>
<evidence type="ECO:0000256" key="2">
    <source>
        <dbReference type="ARBA" id="ARBA00022801"/>
    </source>
</evidence>
<evidence type="ECO:0000313" key="5">
    <source>
        <dbReference type="EMBL" id="MEC5422604.1"/>
    </source>
</evidence>
<name>A0ABU6KCP2_9BACI</name>
<dbReference type="Pfam" id="PF13290">
    <property type="entry name" value="CHB_HEX_C_1"/>
    <property type="match status" value="1"/>
</dbReference>
<dbReference type="SUPFAM" id="SSF53474">
    <property type="entry name" value="alpha/beta-Hydrolases"/>
    <property type="match status" value="2"/>
</dbReference>
<sequence>MFHIVSRVTVVLLSLTIVCLFVKVEVGEVSAASFNKFFHSGKSYKLYVPSTYDSNAEVPLVVMLHGCTQDADQFAAGTEMNQIAENENFIVLYPEQPSSANTSNCWNWFEPHHQERGSGEPSIIAGMVQNVKSEFSIEEERVYVTGLSAGGAMSVIMGATYPDVFTAIGIASGLEYKAAVNSNEAFSAMMNGGPNPEQQGQLAYEAMGSHARIVPVIVFHGTNDFTVRPINGDQVITQWIRTNNLVYSDKNSISETPSETIQHQVPNGRSYTQYIYKNTTEQTILEKYVVQGMGHAWSGGSYQGSYTDPNGPNASERMWNFFKSRTMSGGETDPDPDDPDPEDPEINKPTTVAHPRGGEFIDSVTVELNVDREGTTYYTIDGTEPTKDSFVYTEPIVINKSTVLKFFTVDENMIEEDIKTEEYTIIKEQSDNQKIFIQSEESGFVGRLTADGLSNRQLKVGDKGMYNTDTFRTILSFDTSSLSDQTIKSAKLVLFTKTSNGTVNKISIDSKEGYFGSSSKLEQQDFLATTSKTSVASISSIPTSDGGRMVIDLPSDIFNQVGLNQLRLQAETVPGFNRNLIEFYKEENPDYAPYVEVELE</sequence>
<proteinExistence type="predicted"/>
<evidence type="ECO:0000259" key="4">
    <source>
        <dbReference type="Pfam" id="PF13290"/>
    </source>
</evidence>
<dbReference type="Pfam" id="PF10503">
    <property type="entry name" value="Esterase_PHB"/>
    <property type="match status" value="1"/>
</dbReference>
<dbReference type="InterPro" id="IPR059177">
    <property type="entry name" value="GH29D-like_dom"/>
</dbReference>
<protein>
    <submittedName>
        <fullName evidence="5">PHB depolymerase family esterase</fullName>
    </submittedName>
</protein>
<organism evidence="5 6">
    <name type="scientific">Virgibacillus tibetensis</name>
    <dbReference type="NCBI Taxonomy" id="3042313"/>
    <lineage>
        <taxon>Bacteria</taxon>
        <taxon>Bacillati</taxon>
        <taxon>Bacillota</taxon>
        <taxon>Bacilli</taxon>
        <taxon>Bacillales</taxon>
        <taxon>Bacillaceae</taxon>
        <taxon>Virgibacillus</taxon>
    </lineage>
</organism>
<dbReference type="Gene3D" id="3.40.50.1820">
    <property type="entry name" value="alpha/beta hydrolase"/>
    <property type="match status" value="1"/>
</dbReference>
<evidence type="ECO:0000256" key="3">
    <source>
        <dbReference type="SAM" id="MobiDB-lite"/>
    </source>
</evidence>
<dbReference type="InterPro" id="IPR010126">
    <property type="entry name" value="Esterase_phb"/>
</dbReference>
<dbReference type="Proteomes" id="UP001335737">
    <property type="component" value="Unassembled WGS sequence"/>
</dbReference>
<evidence type="ECO:0000313" key="6">
    <source>
        <dbReference type="Proteomes" id="UP001335737"/>
    </source>
</evidence>
<evidence type="ECO:0000256" key="1">
    <source>
        <dbReference type="ARBA" id="ARBA00022729"/>
    </source>
</evidence>
<reference evidence="5 6" key="1">
    <citation type="journal article" date="2024" name="Int. J. Syst. Evol. Microbiol.">
        <title>Virgibacillus tibetensis sp. nov., isolated from salt lake on the Tibetan Plateau of China.</title>
        <authorList>
            <person name="Phurbu D."/>
            <person name="Liu Z.-X."/>
            <person name="Wang R."/>
            <person name="Zheng Y.-Y."/>
            <person name="Liu H.-C."/>
            <person name="Zhou Y.-G."/>
            <person name="Yu Y.-J."/>
            <person name="Li A.-H."/>
        </authorList>
    </citation>
    <scope>NUCLEOTIDE SEQUENCE [LARGE SCALE GENOMIC DNA]</scope>
    <source>
        <strain evidence="5 6">C22-A2</strain>
    </source>
</reference>
<dbReference type="InterPro" id="IPR029058">
    <property type="entry name" value="AB_hydrolase_fold"/>
</dbReference>
<dbReference type="RefSeq" id="WP_327606161.1">
    <property type="nucleotide sequence ID" value="NZ_JARZFX010000001.1"/>
</dbReference>
<accession>A0ABU6KCP2</accession>
<keyword evidence="6" id="KW-1185">Reference proteome</keyword>
<feature type="compositionally biased region" description="Acidic residues" evidence="3">
    <location>
        <begin position="332"/>
        <end position="344"/>
    </location>
</feature>
<keyword evidence="1" id="KW-0732">Signal</keyword>
<dbReference type="NCBIfam" id="TIGR01840">
    <property type="entry name" value="esterase_phb"/>
    <property type="match status" value="1"/>
</dbReference>